<evidence type="ECO:0000256" key="1">
    <source>
        <dbReference type="ARBA" id="ARBA00006484"/>
    </source>
</evidence>
<protein>
    <submittedName>
        <fullName evidence="3">NADP-dependent 3-hydroxy acid dehydrogenase YdfG</fullName>
    </submittedName>
</protein>
<reference evidence="3 4" key="1">
    <citation type="submission" date="2018-03" db="EMBL/GenBank/DDBJ databases">
        <title>Genomic Encyclopedia of Archaeal and Bacterial Type Strains, Phase II (KMG-II): from individual species to whole genera.</title>
        <authorList>
            <person name="Goeker M."/>
        </authorList>
    </citation>
    <scope>NUCLEOTIDE SEQUENCE [LARGE SCALE GENOMIC DNA]</scope>
    <source>
        <strain evidence="3 4">DSM 45312</strain>
    </source>
</reference>
<dbReference type="SUPFAM" id="SSF51735">
    <property type="entry name" value="NAD(P)-binding Rossmann-fold domains"/>
    <property type="match status" value="1"/>
</dbReference>
<keyword evidence="2" id="KW-0560">Oxidoreductase</keyword>
<evidence type="ECO:0000313" key="3">
    <source>
        <dbReference type="EMBL" id="PSK88941.1"/>
    </source>
</evidence>
<comment type="similarity">
    <text evidence="1">Belongs to the short-chain dehydrogenases/reductases (SDR) family.</text>
</comment>
<dbReference type="GO" id="GO:0016491">
    <property type="term" value="F:oxidoreductase activity"/>
    <property type="evidence" value="ECO:0007669"/>
    <property type="project" value="UniProtKB-KW"/>
</dbReference>
<dbReference type="Pfam" id="PF00106">
    <property type="entry name" value="adh_short"/>
    <property type="match status" value="1"/>
</dbReference>
<dbReference type="Proteomes" id="UP000240542">
    <property type="component" value="Unassembled WGS sequence"/>
</dbReference>
<comment type="caution">
    <text evidence="3">The sequence shown here is derived from an EMBL/GenBank/DDBJ whole genome shotgun (WGS) entry which is preliminary data.</text>
</comment>
<proteinExistence type="inferred from homology"/>
<dbReference type="InterPro" id="IPR036291">
    <property type="entry name" value="NAD(P)-bd_dom_sf"/>
</dbReference>
<gene>
    <name evidence="3" type="ORF">CLV63_12829</name>
</gene>
<dbReference type="PANTHER" id="PTHR43669:SF3">
    <property type="entry name" value="ALCOHOL DEHYDROGENASE, PUTATIVE (AFU_ORTHOLOGUE AFUA_3G03445)-RELATED"/>
    <property type="match status" value="1"/>
</dbReference>
<dbReference type="PANTHER" id="PTHR43669">
    <property type="entry name" value="5-KETO-D-GLUCONATE 5-REDUCTASE"/>
    <property type="match status" value="1"/>
</dbReference>
<dbReference type="InterPro" id="IPR002347">
    <property type="entry name" value="SDR_fam"/>
</dbReference>
<evidence type="ECO:0000256" key="2">
    <source>
        <dbReference type="ARBA" id="ARBA00023002"/>
    </source>
</evidence>
<dbReference type="PRINTS" id="PR00081">
    <property type="entry name" value="GDHRDH"/>
</dbReference>
<name>A0A2P8CVD6_9ACTN</name>
<keyword evidence="4" id="KW-1185">Reference proteome</keyword>
<dbReference type="AlphaFoldDB" id="A0A2P8CVD6"/>
<organism evidence="3 4">
    <name type="scientific">Murinocardiopsis flavida</name>
    <dbReference type="NCBI Taxonomy" id="645275"/>
    <lineage>
        <taxon>Bacteria</taxon>
        <taxon>Bacillati</taxon>
        <taxon>Actinomycetota</taxon>
        <taxon>Actinomycetes</taxon>
        <taxon>Streptosporangiales</taxon>
        <taxon>Nocardiopsidaceae</taxon>
        <taxon>Murinocardiopsis</taxon>
    </lineage>
</organism>
<dbReference type="Gene3D" id="3.40.50.720">
    <property type="entry name" value="NAD(P)-binding Rossmann-like Domain"/>
    <property type="match status" value="1"/>
</dbReference>
<evidence type="ECO:0000313" key="4">
    <source>
        <dbReference type="Proteomes" id="UP000240542"/>
    </source>
</evidence>
<dbReference type="CDD" id="cd05233">
    <property type="entry name" value="SDR_c"/>
    <property type="match status" value="1"/>
</dbReference>
<dbReference type="RefSeq" id="WP_106586322.1">
    <property type="nucleotide sequence ID" value="NZ_PYGA01000028.1"/>
</dbReference>
<dbReference type="InterPro" id="IPR020904">
    <property type="entry name" value="Sc_DH/Rdtase_CS"/>
</dbReference>
<dbReference type="PROSITE" id="PS00061">
    <property type="entry name" value="ADH_SHORT"/>
    <property type="match status" value="1"/>
</dbReference>
<dbReference type="EMBL" id="PYGA01000028">
    <property type="protein sequence ID" value="PSK88941.1"/>
    <property type="molecule type" value="Genomic_DNA"/>
</dbReference>
<accession>A0A2P8CVD6</accession>
<sequence length="273" mass="28610">MPDPFSPDGATIVVTGGASGIGRALVERFLSEGAAHVFVADLDPEHCAAVASALGERAHAIALDATDPAAVRSAVDRIDTIAGPIDLWCSNAGVARGDGLGTDADWEASWRIHVLAHLHVVRALFPRMAERGRGHLLVTASAAGLLTQLDCAPYTVTKHGAVALAEWLAMNHGDEGIGVSCLCPQGVNTPMTADDGPGAATRLGGDYIEPADVASAVVDALAEGRFLILPHAQAAEFERNRAADRDRWLAGMRRARARLHTQEAARESPESRA</sequence>
<dbReference type="OrthoDB" id="3691025at2"/>